<evidence type="ECO:0000313" key="6">
    <source>
        <dbReference type="Proteomes" id="UP000249134"/>
    </source>
</evidence>
<feature type="domain" description="DnaB/C C-terminal" evidence="3">
    <location>
        <begin position="332"/>
        <end position="392"/>
    </location>
</feature>
<evidence type="ECO:0000259" key="3">
    <source>
        <dbReference type="Pfam" id="PF07261"/>
    </source>
</evidence>
<dbReference type="Proteomes" id="UP000249134">
    <property type="component" value="Chromosome 1"/>
</dbReference>
<protein>
    <submittedName>
        <fullName evidence="5">Replication initiation/membrane attachment protein</fullName>
    </submittedName>
</protein>
<evidence type="ECO:0000256" key="2">
    <source>
        <dbReference type="SAM" id="MobiDB-lite"/>
    </source>
</evidence>
<feature type="compositionally biased region" description="Basic and acidic residues" evidence="2">
    <location>
        <begin position="432"/>
        <end position="457"/>
    </location>
</feature>
<dbReference type="EMBL" id="LS483476">
    <property type="protein sequence ID" value="SQI54986.1"/>
    <property type="molecule type" value="Genomic_DNA"/>
</dbReference>
<gene>
    <name evidence="5" type="primary">dnaB_1</name>
    <name evidence="5" type="ORF">NCTC4824_01409</name>
</gene>
<reference evidence="5 6" key="1">
    <citation type="submission" date="2018-06" db="EMBL/GenBank/DDBJ databases">
        <authorList>
            <consortium name="Pathogen Informatics"/>
            <person name="Doyle S."/>
        </authorList>
    </citation>
    <scope>NUCLEOTIDE SEQUENCE [LARGE SCALE GENOMIC DNA]</scope>
    <source>
        <strain evidence="5 6">NCTC4824</strain>
    </source>
</reference>
<evidence type="ECO:0000313" key="5">
    <source>
        <dbReference type="EMBL" id="SQI54986.1"/>
    </source>
</evidence>
<organism evidence="5 6">
    <name type="scientific">Lederbergia lenta</name>
    <name type="common">Bacillus lentus</name>
    <dbReference type="NCBI Taxonomy" id="1467"/>
    <lineage>
        <taxon>Bacteria</taxon>
        <taxon>Bacillati</taxon>
        <taxon>Bacillota</taxon>
        <taxon>Bacilli</taxon>
        <taxon>Bacillales</taxon>
        <taxon>Bacillaceae</taxon>
        <taxon>Lederbergia</taxon>
    </lineage>
</organism>
<dbReference type="AlphaFoldDB" id="A0A2X4VSA9"/>
<keyword evidence="6" id="KW-1185">Reference proteome</keyword>
<dbReference type="STRING" id="1348624.GCA_001591545_00500"/>
<comment type="similarity">
    <text evidence="1">Belongs to the DnaB/DnaD family.</text>
</comment>
<dbReference type="Pfam" id="PF25888">
    <property type="entry name" value="WHD_DnaB"/>
    <property type="match status" value="1"/>
</dbReference>
<dbReference type="KEGG" id="blen:NCTC4824_01409"/>
<feature type="domain" description="Replicative helicase loading/DNA remodeling protein DnaB N-terminal winged helix" evidence="4">
    <location>
        <begin position="9"/>
        <end position="268"/>
    </location>
</feature>
<dbReference type="Pfam" id="PF07261">
    <property type="entry name" value="DnaB_2"/>
    <property type="match status" value="1"/>
</dbReference>
<feature type="region of interest" description="Disordered" evidence="2">
    <location>
        <begin position="422"/>
        <end position="471"/>
    </location>
</feature>
<proteinExistence type="inferred from homology"/>
<name>A0A2X4VSA9_LEDLE</name>
<dbReference type="InterPro" id="IPR006343">
    <property type="entry name" value="DnaB/C_C"/>
</dbReference>
<evidence type="ECO:0000259" key="4">
    <source>
        <dbReference type="Pfam" id="PF25888"/>
    </source>
</evidence>
<evidence type="ECO:0000256" key="1">
    <source>
        <dbReference type="ARBA" id="ARBA00093462"/>
    </source>
</evidence>
<dbReference type="InterPro" id="IPR058660">
    <property type="entry name" value="WHD_DnaB"/>
</dbReference>
<sequence>MKQHWNEVQPVDSFSVTMNGILHQYDHKVITFLYQPLIGPVCISFYSTLWHKVEENRLWSEEWSHYHLMNLLGLNLQEIYHARLKLEGIGLLKTHIKNEANTRSFVYELQAPLSAEQFFTDGMLNIYLYQKLGQSHFLKLKKSFMDKQVDTEAYQEITRSFQDVFTSLGTGSLQNMDGHEASDPQQGQGFFSREEAGPIHIDGKEFDFDLLLAGLTDMMVPRKFFTATVKDAIAKLSFIYGINAIEMQNIVLGSVTSDHNIDIEELRKAARDWYQLENDDTLPQLVDRHQPLHQRESISPGDTPESKLIYYLETVSPRQLLIDLSDGATPAKSDLHAVEDTMFKQKLTVGVTNVLIHYVMLKTDMKLSKNYLEKIASHWARKKIATVQSAMELAKSEHRQYQEWAAGNTGTNQRKSKVIRREKLPDWFTSEEQTKQPAKKENTKEFKERKRRLDAIQKKYLKNGGDKGGAN</sequence>
<dbReference type="RefSeq" id="WP_066136957.1">
    <property type="nucleotide sequence ID" value="NZ_CBCSGM010000001.1"/>
</dbReference>
<accession>A0A2X4VSA9</accession>